<evidence type="ECO:0000313" key="1">
    <source>
        <dbReference type="EMBL" id="MBJ6598108.1"/>
    </source>
</evidence>
<gene>
    <name evidence="1" type="ORF">JGT27_20675</name>
</gene>
<dbReference type="EMBL" id="JAELXN010000086">
    <property type="protein sequence ID" value="MBJ6598108.1"/>
    <property type="molecule type" value="Genomic_DNA"/>
</dbReference>
<organism evidence="1 2">
    <name type="scientific">Enterobacter asburiae</name>
    <dbReference type="NCBI Taxonomy" id="61645"/>
    <lineage>
        <taxon>Bacteria</taxon>
        <taxon>Pseudomonadati</taxon>
        <taxon>Pseudomonadota</taxon>
        <taxon>Gammaproteobacteria</taxon>
        <taxon>Enterobacterales</taxon>
        <taxon>Enterobacteriaceae</taxon>
        <taxon>Enterobacter</taxon>
        <taxon>Enterobacter cloacae complex</taxon>
    </lineage>
</organism>
<dbReference type="Proteomes" id="UP000641429">
    <property type="component" value="Unassembled WGS sequence"/>
</dbReference>
<dbReference type="AlphaFoldDB" id="A0A8I1KEE4"/>
<sequence length="151" mass="17335">MKQLFSRLPEEFLHTHLGKFRFGSFNDIPKDDEPFVYPKFSDIRFILPPVFAQEGGCIIFADGLKILESMGDEAFNIDPIRWHKVKSYIANGMVEYPEMTSPFRIMDGRHRTLALTQLYPGIKIPVIVPHSLHSEVIETGIFNKAIVEPML</sequence>
<reference evidence="1" key="1">
    <citation type="submission" date="2020-12" db="EMBL/GenBank/DDBJ databases">
        <title>Molecular epidemiology of VIM- metallo-b-lactamase-producing Enterobacter cloacae complex isolated in France between 2015 and 2018.</title>
        <authorList>
            <person name="Emeraud C."/>
            <person name="Petit C."/>
            <person name="Bonnin R."/>
            <person name="Naas T."/>
            <person name="Dortet L."/>
        </authorList>
    </citation>
    <scope>NUCLEOTIDE SEQUENCE</scope>
    <source>
        <strain evidence="1">170C2</strain>
    </source>
</reference>
<comment type="caution">
    <text evidence="1">The sequence shown here is derived from an EMBL/GenBank/DDBJ whole genome shotgun (WGS) entry which is preliminary data.</text>
</comment>
<dbReference type="RefSeq" id="WP_085841738.1">
    <property type="nucleotide sequence ID" value="NZ_FXLQ01000062.1"/>
</dbReference>
<protein>
    <recommendedName>
        <fullName evidence="3">ParB/Sulfiredoxin domain-containing protein</fullName>
    </recommendedName>
</protein>
<accession>A0A8I1KEE4</accession>
<evidence type="ECO:0000313" key="2">
    <source>
        <dbReference type="Proteomes" id="UP000641429"/>
    </source>
</evidence>
<proteinExistence type="predicted"/>
<evidence type="ECO:0008006" key="3">
    <source>
        <dbReference type="Google" id="ProtNLM"/>
    </source>
</evidence>
<name>A0A8I1KEE4_ENTAS</name>